<accession>A0A7W5DR48</accession>
<evidence type="ECO:0000256" key="1">
    <source>
        <dbReference type="SAM" id="Phobius"/>
    </source>
</evidence>
<evidence type="ECO:0000313" key="3">
    <source>
        <dbReference type="Proteomes" id="UP000544222"/>
    </source>
</evidence>
<keyword evidence="1" id="KW-0472">Membrane</keyword>
<protein>
    <submittedName>
        <fullName evidence="2">Uncharacterized protein</fullName>
    </submittedName>
</protein>
<name>A0A7W5DR48_9PORP</name>
<dbReference type="EMBL" id="JACHYB010000001">
    <property type="protein sequence ID" value="MBB3187193.1"/>
    <property type="molecule type" value="Genomic_DNA"/>
</dbReference>
<sequence>MNECSLPRYYLQNHNDISLFGLYYMTMKIGLGKVVLLFCFSEPIQYTVLL</sequence>
<dbReference type="Proteomes" id="UP000544222">
    <property type="component" value="Unassembled WGS sequence"/>
</dbReference>
<gene>
    <name evidence="2" type="ORF">FHX64_001356</name>
</gene>
<dbReference type="AlphaFoldDB" id="A0A7W5DR48"/>
<reference evidence="2 3" key="1">
    <citation type="submission" date="2020-08" db="EMBL/GenBank/DDBJ databases">
        <title>Genomic Encyclopedia of Type Strains, Phase IV (KMG-IV): sequencing the most valuable type-strain genomes for metagenomic binning, comparative biology and taxonomic classification.</title>
        <authorList>
            <person name="Goeker M."/>
        </authorList>
    </citation>
    <scope>NUCLEOTIDE SEQUENCE [LARGE SCALE GENOMIC DNA]</scope>
    <source>
        <strain evidence="2 3">DSM 27471</strain>
    </source>
</reference>
<keyword evidence="1" id="KW-1133">Transmembrane helix</keyword>
<evidence type="ECO:0000313" key="2">
    <source>
        <dbReference type="EMBL" id="MBB3187193.1"/>
    </source>
</evidence>
<keyword evidence="1" id="KW-0812">Transmembrane</keyword>
<comment type="caution">
    <text evidence="2">The sequence shown here is derived from an EMBL/GenBank/DDBJ whole genome shotgun (WGS) entry which is preliminary data.</text>
</comment>
<organism evidence="2 3">
    <name type="scientific">Microbacter margulisiae</name>
    <dbReference type="NCBI Taxonomy" id="1350067"/>
    <lineage>
        <taxon>Bacteria</taxon>
        <taxon>Pseudomonadati</taxon>
        <taxon>Bacteroidota</taxon>
        <taxon>Bacteroidia</taxon>
        <taxon>Bacteroidales</taxon>
        <taxon>Porphyromonadaceae</taxon>
        <taxon>Microbacter</taxon>
    </lineage>
</organism>
<proteinExistence type="predicted"/>
<keyword evidence="3" id="KW-1185">Reference proteome</keyword>
<feature type="transmembrane region" description="Helical" evidence="1">
    <location>
        <begin position="20"/>
        <end position="40"/>
    </location>
</feature>